<dbReference type="Gene3D" id="3.60.21.10">
    <property type="match status" value="1"/>
</dbReference>
<feature type="domain" description="Calcineurin-like phosphoesterase" evidence="2">
    <location>
        <begin position="7"/>
        <end position="209"/>
    </location>
</feature>
<name>A0A0R2M728_9LACO</name>
<dbReference type="Proteomes" id="UP000051783">
    <property type="component" value="Unassembled WGS sequence"/>
</dbReference>
<dbReference type="AlphaFoldDB" id="A0A0R2M728"/>
<dbReference type="STRING" id="942150.IV64_GL001241"/>
<evidence type="ECO:0000313" key="4">
    <source>
        <dbReference type="Proteomes" id="UP000051783"/>
    </source>
</evidence>
<dbReference type="InterPro" id="IPR024654">
    <property type="entry name" value="Calcineurin-like_PHP_lpxH"/>
</dbReference>
<dbReference type="EMBL" id="JQCL01000098">
    <property type="protein sequence ID" value="KRO07787.1"/>
    <property type="molecule type" value="Genomic_DNA"/>
</dbReference>
<dbReference type="PANTHER" id="PTHR42850">
    <property type="entry name" value="METALLOPHOSPHOESTERASE"/>
    <property type="match status" value="1"/>
</dbReference>
<organism evidence="3 4">
    <name type="scientific">Lactiplantibacillus xiangfangensis</name>
    <dbReference type="NCBI Taxonomy" id="942150"/>
    <lineage>
        <taxon>Bacteria</taxon>
        <taxon>Bacillati</taxon>
        <taxon>Bacillota</taxon>
        <taxon>Bacilli</taxon>
        <taxon>Lactobacillales</taxon>
        <taxon>Lactobacillaceae</taxon>
        <taxon>Lactiplantibacillus</taxon>
    </lineage>
</organism>
<accession>A0A0R2M728</accession>
<dbReference type="InterPro" id="IPR050126">
    <property type="entry name" value="Ap4A_hydrolase"/>
</dbReference>
<comment type="similarity">
    <text evidence="1">Belongs to the metallophosphoesterase superfamily. YfcE family.</text>
</comment>
<evidence type="ECO:0000313" key="3">
    <source>
        <dbReference type="EMBL" id="KRO07787.1"/>
    </source>
</evidence>
<evidence type="ECO:0000256" key="1">
    <source>
        <dbReference type="ARBA" id="ARBA00008950"/>
    </source>
</evidence>
<comment type="caution">
    <text evidence="3">The sequence shown here is derived from an EMBL/GenBank/DDBJ whole genome shotgun (WGS) entry which is preliminary data.</text>
</comment>
<proteinExistence type="inferred from homology"/>
<protein>
    <recommendedName>
        <fullName evidence="2">Calcineurin-like phosphoesterase domain-containing protein</fullName>
    </recommendedName>
</protein>
<dbReference type="InterPro" id="IPR011152">
    <property type="entry name" value="Pesterase_MJ0912"/>
</dbReference>
<dbReference type="PATRIC" id="fig|942150.3.peg.1278"/>
<dbReference type="PIRSF" id="PIRSF000883">
    <property type="entry name" value="Pesterase_MJ0912"/>
    <property type="match status" value="1"/>
</dbReference>
<dbReference type="GO" id="GO:0005737">
    <property type="term" value="C:cytoplasm"/>
    <property type="evidence" value="ECO:0007669"/>
    <property type="project" value="TreeGrafter"/>
</dbReference>
<dbReference type="GO" id="GO:0016791">
    <property type="term" value="F:phosphatase activity"/>
    <property type="evidence" value="ECO:0007669"/>
    <property type="project" value="TreeGrafter"/>
</dbReference>
<reference evidence="3 4" key="1">
    <citation type="journal article" date="2015" name="Genome Announc.">
        <title>Expanding the biotechnology potential of lactobacilli through comparative genomics of 213 strains and associated genera.</title>
        <authorList>
            <person name="Sun Z."/>
            <person name="Harris H.M."/>
            <person name="McCann A."/>
            <person name="Guo C."/>
            <person name="Argimon S."/>
            <person name="Zhang W."/>
            <person name="Yang X."/>
            <person name="Jeffery I.B."/>
            <person name="Cooney J.C."/>
            <person name="Kagawa T.F."/>
            <person name="Liu W."/>
            <person name="Song Y."/>
            <person name="Salvetti E."/>
            <person name="Wrobel A."/>
            <person name="Rasinkangas P."/>
            <person name="Parkhill J."/>
            <person name="Rea M.C."/>
            <person name="O'Sullivan O."/>
            <person name="Ritari J."/>
            <person name="Douillard F.P."/>
            <person name="Paul Ross R."/>
            <person name="Yang R."/>
            <person name="Briner A.E."/>
            <person name="Felis G.E."/>
            <person name="de Vos W.M."/>
            <person name="Barrangou R."/>
            <person name="Klaenhammer T.R."/>
            <person name="Caufield P.W."/>
            <person name="Cui Y."/>
            <person name="Zhang H."/>
            <person name="O'Toole P.W."/>
        </authorList>
    </citation>
    <scope>NUCLEOTIDE SEQUENCE [LARGE SCALE GENOMIC DNA]</scope>
    <source>
        <strain evidence="3 4">LMG 26013</strain>
    </source>
</reference>
<dbReference type="Pfam" id="PF12850">
    <property type="entry name" value="Metallophos_2"/>
    <property type="match status" value="1"/>
</dbReference>
<dbReference type="InterPro" id="IPR029052">
    <property type="entry name" value="Metallo-depent_PP-like"/>
</dbReference>
<gene>
    <name evidence="3" type="ORF">IV64_GL001241</name>
</gene>
<dbReference type="SUPFAM" id="SSF56300">
    <property type="entry name" value="Metallo-dependent phosphatases"/>
    <property type="match status" value="1"/>
</dbReference>
<keyword evidence="4" id="KW-1185">Reference proteome</keyword>
<dbReference type="PANTHER" id="PTHR42850:SF2">
    <property type="entry name" value="BLL5683 PROTEIN"/>
    <property type="match status" value="1"/>
</dbReference>
<evidence type="ECO:0000259" key="2">
    <source>
        <dbReference type="Pfam" id="PF12850"/>
    </source>
</evidence>
<sequence>MGTMLRKIAVLADVHGNLSALRAVLADAQRAGATDYWFLGDLFLPGPGTQDLYDALKAVQPQVWLQGNWEQGIDFVVTGQGHWDDESKVYFARLTMYLIKRLASADYQALVHRPIATTMVVNGLNFGLSHNQPERSTGHDLYPAEAQENFDHLAKDHDVAIYGHTHQQLMRTSSSGQLIINPGATGQPYSPYPKLMADQRAHYALLTVTDAGQLAVDFRKVAYDIDAEIAAAKAVQLPYADLYAHLRQTGFTITHDQDLLRRVNAAHGYLAEVREFFKHD</sequence>